<keyword evidence="13" id="KW-0812">Transmembrane</keyword>
<keyword evidence="6 11" id="KW-0274">FAD</keyword>
<protein>
    <recommendedName>
        <fullName evidence="11">Acyl-coenzyme A oxidase</fullName>
    </recommendedName>
</protein>
<name>A0A2N9III1_FAGSY</name>
<comment type="cofactor">
    <cofactor evidence="2">
        <name>FAD</name>
        <dbReference type="ChEBI" id="CHEBI:57692"/>
    </cofactor>
</comment>
<evidence type="ECO:0000256" key="3">
    <source>
        <dbReference type="ARBA" id="ARBA00004275"/>
    </source>
</evidence>
<evidence type="ECO:0000256" key="2">
    <source>
        <dbReference type="ARBA" id="ARBA00001974"/>
    </source>
</evidence>
<keyword evidence="8" id="KW-0560">Oxidoreductase</keyword>
<evidence type="ECO:0000256" key="9">
    <source>
        <dbReference type="ARBA" id="ARBA00023098"/>
    </source>
</evidence>
<dbReference type="Pfam" id="PF22924">
    <property type="entry name" value="ACOX_C_alpha1"/>
    <property type="match status" value="1"/>
</dbReference>
<dbReference type="InterPro" id="IPR055060">
    <property type="entry name" value="ACOX_C_alpha1"/>
</dbReference>
<dbReference type="InterPro" id="IPR012258">
    <property type="entry name" value="Acyl-CoA_oxidase"/>
</dbReference>
<organism evidence="16">
    <name type="scientific">Fagus sylvatica</name>
    <name type="common">Beechnut</name>
    <dbReference type="NCBI Taxonomy" id="28930"/>
    <lineage>
        <taxon>Eukaryota</taxon>
        <taxon>Viridiplantae</taxon>
        <taxon>Streptophyta</taxon>
        <taxon>Embryophyta</taxon>
        <taxon>Tracheophyta</taxon>
        <taxon>Spermatophyta</taxon>
        <taxon>Magnoliopsida</taxon>
        <taxon>eudicotyledons</taxon>
        <taxon>Gunneridae</taxon>
        <taxon>Pentapetalae</taxon>
        <taxon>rosids</taxon>
        <taxon>fabids</taxon>
        <taxon>Fagales</taxon>
        <taxon>Fagaceae</taxon>
        <taxon>Fagus</taxon>
    </lineage>
</organism>
<dbReference type="PANTHER" id="PTHR10909">
    <property type="entry name" value="ELECTRON TRANSPORT OXIDOREDUCTASE"/>
    <property type="match status" value="1"/>
</dbReference>
<feature type="active site" description="Proton acceptor" evidence="12">
    <location>
        <position position="541"/>
    </location>
</feature>
<dbReference type="Gene3D" id="1.20.140.10">
    <property type="entry name" value="Butyryl-CoA Dehydrogenase, subunit A, domain 3"/>
    <property type="match status" value="2"/>
</dbReference>
<dbReference type="GO" id="GO:0003997">
    <property type="term" value="F:acyl-CoA oxidase activity"/>
    <property type="evidence" value="ECO:0007669"/>
    <property type="project" value="UniProtKB-EC"/>
</dbReference>
<evidence type="ECO:0000313" key="16">
    <source>
        <dbReference type="EMBL" id="SPD24632.1"/>
    </source>
</evidence>
<dbReference type="PIRSF" id="PIRSF000168">
    <property type="entry name" value="Acyl-CoA_oxidase"/>
    <property type="match status" value="1"/>
</dbReference>
<evidence type="ECO:0000256" key="4">
    <source>
        <dbReference type="ARBA" id="ARBA00006288"/>
    </source>
</evidence>
<evidence type="ECO:0000256" key="10">
    <source>
        <dbReference type="ARBA" id="ARBA00023140"/>
    </source>
</evidence>
<dbReference type="InterPro" id="IPR002655">
    <property type="entry name" value="Acyl-CoA_oxidase_C"/>
</dbReference>
<dbReference type="SUPFAM" id="SSF47203">
    <property type="entry name" value="Acyl-CoA dehydrogenase C-terminal domain-like"/>
    <property type="match status" value="2"/>
</dbReference>
<dbReference type="FunFam" id="1.20.140.10:FF:000007">
    <property type="entry name" value="Acyl-coenzyme A oxidase"/>
    <property type="match status" value="1"/>
</dbReference>
<dbReference type="GO" id="GO:0055088">
    <property type="term" value="P:lipid homeostasis"/>
    <property type="evidence" value="ECO:0007669"/>
    <property type="project" value="TreeGrafter"/>
</dbReference>
<dbReference type="EMBL" id="OIVN01005957">
    <property type="protein sequence ID" value="SPD24632.1"/>
    <property type="molecule type" value="Genomic_DNA"/>
</dbReference>
<keyword evidence="5 11" id="KW-0285">Flavoprotein</keyword>
<keyword evidence="7" id="KW-0276">Fatty acid metabolism</keyword>
<keyword evidence="13" id="KW-0472">Membrane</keyword>
<evidence type="ECO:0000256" key="5">
    <source>
        <dbReference type="ARBA" id="ARBA00022630"/>
    </source>
</evidence>
<keyword evidence="9" id="KW-0443">Lipid metabolism</keyword>
<evidence type="ECO:0000256" key="6">
    <source>
        <dbReference type="ARBA" id="ARBA00022827"/>
    </source>
</evidence>
<evidence type="ECO:0000256" key="1">
    <source>
        <dbReference type="ARBA" id="ARBA00001201"/>
    </source>
</evidence>
<dbReference type="AlphaFoldDB" id="A0A2N9III1"/>
<comment type="catalytic activity">
    <reaction evidence="1">
        <text>a 2,3-saturated acyl-CoA + O2 = a (2E)-enoyl-CoA + H2O2</text>
        <dbReference type="Rhea" id="RHEA:38959"/>
        <dbReference type="ChEBI" id="CHEBI:15379"/>
        <dbReference type="ChEBI" id="CHEBI:16240"/>
        <dbReference type="ChEBI" id="CHEBI:58856"/>
        <dbReference type="ChEBI" id="CHEBI:65111"/>
        <dbReference type="EC" id="1.3.3.6"/>
    </reaction>
</comment>
<evidence type="ECO:0000256" key="11">
    <source>
        <dbReference type="PIRNR" id="PIRNR000168"/>
    </source>
</evidence>
<accession>A0A2N9III1</accession>
<evidence type="ECO:0000256" key="7">
    <source>
        <dbReference type="ARBA" id="ARBA00022832"/>
    </source>
</evidence>
<dbReference type="GO" id="GO:0005504">
    <property type="term" value="F:fatty acid binding"/>
    <property type="evidence" value="ECO:0007669"/>
    <property type="project" value="TreeGrafter"/>
</dbReference>
<keyword evidence="13" id="KW-1133">Transmembrane helix</keyword>
<feature type="domain" description="Acyl-CoA oxidase C-terminal" evidence="14">
    <location>
        <begin position="600"/>
        <end position="732"/>
    </location>
</feature>
<evidence type="ECO:0000256" key="13">
    <source>
        <dbReference type="SAM" id="Phobius"/>
    </source>
</evidence>
<dbReference type="GO" id="GO:0005777">
    <property type="term" value="C:peroxisome"/>
    <property type="evidence" value="ECO:0007669"/>
    <property type="project" value="UniProtKB-SubCell"/>
</dbReference>
<gene>
    <name evidence="16" type="ORF">FSB_LOCUS52514</name>
</gene>
<feature type="domain" description="Acyl-CoA oxidase C-alpha1" evidence="15">
    <location>
        <begin position="377"/>
        <end position="556"/>
    </location>
</feature>
<reference evidence="16" key="1">
    <citation type="submission" date="2018-02" db="EMBL/GenBank/DDBJ databases">
        <authorList>
            <person name="Cohen D.B."/>
            <person name="Kent A.D."/>
        </authorList>
    </citation>
    <scope>NUCLEOTIDE SEQUENCE</scope>
</reference>
<evidence type="ECO:0000259" key="14">
    <source>
        <dbReference type="Pfam" id="PF01756"/>
    </source>
</evidence>
<feature type="transmembrane region" description="Helical" evidence="13">
    <location>
        <begin position="196"/>
        <end position="219"/>
    </location>
</feature>
<evidence type="ECO:0000256" key="12">
    <source>
        <dbReference type="PIRSR" id="PIRSR000168-1"/>
    </source>
</evidence>
<evidence type="ECO:0000259" key="15">
    <source>
        <dbReference type="Pfam" id="PF22924"/>
    </source>
</evidence>
<dbReference type="Pfam" id="PF01756">
    <property type="entry name" value="ACOX"/>
    <property type="match status" value="1"/>
</dbReference>
<dbReference type="FunFam" id="1.20.140.10:FF:000010">
    <property type="entry name" value="Acyl-coenzyme A oxidase"/>
    <property type="match status" value="1"/>
</dbReference>
<comment type="similarity">
    <text evidence="4 11">Belongs to the acyl-CoA oxidase family.</text>
</comment>
<dbReference type="GO" id="GO:0033540">
    <property type="term" value="P:fatty acid beta-oxidation using acyl-CoA oxidase"/>
    <property type="evidence" value="ECO:0007669"/>
    <property type="project" value="TreeGrafter"/>
</dbReference>
<comment type="subcellular location">
    <subcellularLocation>
        <location evidence="3">Peroxisome</location>
    </subcellularLocation>
</comment>
<keyword evidence="10" id="KW-0576">Peroxisome</keyword>
<sequence length="750" mass="84170">MEQIRRRTQVLTNHLHHLLQHQESEASPLSPNSCLNYSPPDLNNSLFSFNPTDMRIYLDYHNLPDRDWLYGLITQSRLFNPNQRGQKLFVSPDYNQSMEQQREMTMKRISYLLDKGVFQGWLTDRNPDSELRKFALLEAIGMYDHSLSIKLGVHFFLCAFSCSARDASIASSLSGVHGDDLDITFMRFQVGRLIRFLLFSTFFTLGSLLQTLTGSFGIMRPIMLGLDINFGKHLDGAYSLSLGGRQLGHLWVVISCGWCNVSYVDVVMIAQKLSNHFFYDSGAKFFGTGEFVINTPCESAIDFRFEGLKRSPLMILTLESLSSTLPGLEEEEQLKFDNVRIPRENLLNSVADVSLDGKYLSAIKDPDQRFAAFMAPLTSGRVTIAASAIYTSKISLAIAIRYSLTRRAFSVTPNGPEVLLLDYPSHQRRLLPQVSGDLPLLAKTFSGLRSLAYLVYNAVCENISGYAMSFAGNDLKKIYVKRTLESSKVIHVLSSAFKATFTWHNMRTLQECREACGGQGLKTENRVGHLKSEYDVQSTFEGDNNVLMQQVSKALLAEYIAAKKRNKPFKGLGLEHMNNPCPVIPSQLTSSTLRCSKFQTDAFCLRERDLLNRFAAEVSQFQAQGESKEYAFILSYQLAEDLGRAFAEKEILQTFIQAEATVPAGSLKDLLALLRSLYALICLEEDAAFLRYGYLSMDNAAAVRKEGTKLCSELRPHALALVTSFGVPDAFLSPIAFNWIDANAWSSVQH</sequence>
<proteinExistence type="inferred from homology"/>
<dbReference type="InterPro" id="IPR036250">
    <property type="entry name" value="AcylCo_DH-like_C"/>
</dbReference>
<dbReference type="PANTHER" id="PTHR10909:SF352">
    <property type="entry name" value="ACYL-COENZYME A OXIDASE-LIKE PROTEIN"/>
    <property type="match status" value="1"/>
</dbReference>
<evidence type="ECO:0000256" key="8">
    <source>
        <dbReference type="ARBA" id="ARBA00023002"/>
    </source>
</evidence>
<dbReference type="GO" id="GO:0071949">
    <property type="term" value="F:FAD binding"/>
    <property type="evidence" value="ECO:0007669"/>
    <property type="project" value="InterPro"/>
</dbReference>